<name>A0A381ZFQ9_9ZZZZ</name>
<reference evidence="1" key="1">
    <citation type="submission" date="2018-05" db="EMBL/GenBank/DDBJ databases">
        <authorList>
            <person name="Lanie J.A."/>
            <person name="Ng W.-L."/>
            <person name="Kazmierczak K.M."/>
            <person name="Andrzejewski T.M."/>
            <person name="Davidsen T.M."/>
            <person name="Wayne K.J."/>
            <person name="Tettelin H."/>
            <person name="Glass J.I."/>
            <person name="Rusch D."/>
            <person name="Podicherti R."/>
            <person name="Tsui H.-C.T."/>
            <person name="Winkler M.E."/>
        </authorList>
    </citation>
    <scope>NUCLEOTIDE SEQUENCE</scope>
</reference>
<proteinExistence type="predicted"/>
<organism evidence="1">
    <name type="scientific">marine metagenome</name>
    <dbReference type="NCBI Taxonomy" id="408172"/>
    <lineage>
        <taxon>unclassified sequences</taxon>
        <taxon>metagenomes</taxon>
        <taxon>ecological metagenomes</taxon>
    </lineage>
</organism>
<evidence type="ECO:0000313" key="1">
    <source>
        <dbReference type="EMBL" id="SVA87954.1"/>
    </source>
</evidence>
<protein>
    <submittedName>
        <fullName evidence="1">Uncharacterized protein</fullName>
    </submittedName>
</protein>
<dbReference type="EMBL" id="UINC01021105">
    <property type="protein sequence ID" value="SVA87954.1"/>
    <property type="molecule type" value="Genomic_DNA"/>
</dbReference>
<gene>
    <name evidence="1" type="ORF">METZ01_LOCUS140808</name>
</gene>
<dbReference type="AlphaFoldDB" id="A0A381ZFQ9"/>
<sequence length="137" mass="15062">MIGLPVQVDNSGYLTLFDNAVENTLFSFGENGSYIQEEMLTPGNGYWLRMTDEYVQDFSGEQISEVIVNLVEGWNLISGISYPINVDAVIDPNGLLIPNTIYEYFGGGYVTVSSIGPGKGYWARSLGNGTISIVFER</sequence>
<accession>A0A381ZFQ9</accession>